<dbReference type="EMBL" id="BART01033168">
    <property type="protein sequence ID" value="GAH17657.1"/>
    <property type="molecule type" value="Genomic_DNA"/>
</dbReference>
<dbReference type="Pfam" id="PF00149">
    <property type="entry name" value="Metallophos"/>
    <property type="match status" value="1"/>
</dbReference>
<accession>X1DBQ9</accession>
<protein>
    <recommendedName>
        <fullName evidence="1">Calcineurin-like phosphoesterase domain-containing protein</fullName>
    </recommendedName>
</protein>
<dbReference type="InterPro" id="IPR004843">
    <property type="entry name" value="Calcineurin-like_PHP"/>
</dbReference>
<organism evidence="2">
    <name type="scientific">marine sediment metagenome</name>
    <dbReference type="NCBI Taxonomy" id="412755"/>
    <lineage>
        <taxon>unclassified sequences</taxon>
        <taxon>metagenomes</taxon>
        <taxon>ecological metagenomes</taxon>
    </lineage>
</organism>
<dbReference type="InterPro" id="IPR029052">
    <property type="entry name" value="Metallo-depent_PP-like"/>
</dbReference>
<evidence type="ECO:0000259" key="1">
    <source>
        <dbReference type="Pfam" id="PF00149"/>
    </source>
</evidence>
<dbReference type="AlphaFoldDB" id="X1DBQ9"/>
<gene>
    <name evidence="2" type="ORF">S01H4_57089</name>
</gene>
<dbReference type="Gene3D" id="3.60.21.10">
    <property type="match status" value="1"/>
</dbReference>
<dbReference type="GO" id="GO:0016787">
    <property type="term" value="F:hydrolase activity"/>
    <property type="evidence" value="ECO:0007669"/>
    <property type="project" value="InterPro"/>
</dbReference>
<comment type="caution">
    <text evidence="2">The sequence shown here is derived from an EMBL/GenBank/DDBJ whole genome shotgun (WGS) entry which is preliminary data.</text>
</comment>
<dbReference type="SUPFAM" id="SSF56300">
    <property type="entry name" value="Metallo-dependent phosphatases"/>
    <property type="match status" value="1"/>
</dbReference>
<proteinExistence type="predicted"/>
<sequence length="131" mass="15425">MNYIDYKILKYNNMIFAGIPGYDIFYKERDFNIHNFSNSFNLPDKIFSILLSHEPPSPWFYEDHDCGSLMVKKFLEMHRFSLVVTGHIHVKKPRYDKTINLISVINPGANGVLININENIGEYKVLFEHRI</sequence>
<feature type="domain" description="Calcineurin-like phosphoesterase" evidence="1">
    <location>
        <begin position="27"/>
        <end position="90"/>
    </location>
</feature>
<name>X1DBQ9_9ZZZZ</name>
<feature type="non-terminal residue" evidence="2">
    <location>
        <position position="131"/>
    </location>
</feature>
<evidence type="ECO:0000313" key="2">
    <source>
        <dbReference type="EMBL" id="GAH17657.1"/>
    </source>
</evidence>
<reference evidence="2" key="1">
    <citation type="journal article" date="2014" name="Front. Microbiol.">
        <title>High frequency of phylogenetically diverse reductive dehalogenase-homologous genes in deep subseafloor sedimentary metagenomes.</title>
        <authorList>
            <person name="Kawai M."/>
            <person name="Futagami T."/>
            <person name="Toyoda A."/>
            <person name="Takaki Y."/>
            <person name="Nishi S."/>
            <person name="Hori S."/>
            <person name="Arai W."/>
            <person name="Tsubouchi T."/>
            <person name="Morono Y."/>
            <person name="Uchiyama I."/>
            <person name="Ito T."/>
            <person name="Fujiyama A."/>
            <person name="Inagaki F."/>
            <person name="Takami H."/>
        </authorList>
    </citation>
    <scope>NUCLEOTIDE SEQUENCE</scope>
    <source>
        <strain evidence="2">Expedition CK06-06</strain>
    </source>
</reference>